<proteinExistence type="predicted"/>
<feature type="signal peptide" evidence="1">
    <location>
        <begin position="1"/>
        <end position="34"/>
    </location>
</feature>
<feature type="chain" id="PRO_5046195696" evidence="1">
    <location>
        <begin position="35"/>
        <end position="158"/>
    </location>
</feature>
<organism evidence="2 3">
    <name type="scientific">Pseudoxanthomonas sacheonensis</name>
    <dbReference type="NCBI Taxonomy" id="443615"/>
    <lineage>
        <taxon>Bacteria</taxon>
        <taxon>Pseudomonadati</taxon>
        <taxon>Pseudomonadota</taxon>
        <taxon>Gammaproteobacteria</taxon>
        <taxon>Lysobacterales</taxon>
        <taxon>Lysobacteraceae</taxon>
        <taxon>Pseudoxanthomonas</taxon>
    </lineage>
</organism>
<dbReference type="InterPro" id="IPR058248">
    <property type="entry name" value="Lxx211020-like"/>
</dbReference>
<dbReference type="PANTHER" id="PTHR36302:SF1">
    <property type="entry name" value="COPPER CHAPERONE PCU(A)C"/>
    <property type="match status" value="1"/>
</dbReference>
<dbReference type="Gene3D" id="2.60.40.1890">
    <property type="entry name" value="PCu(A)C copper chaperone"/>
    <property type="match status" value="1"/>
</dbReference>
<dbReference type="InterPro" id="IPR036182">
    <property type="entry name" value="PCuAC_sf"/>
</dbReference>
<evidence type="ECO:0000256" key="1">
    <source>
        <dbReference type="SAM" id="SignalP"/>
    </source>
</evidence>
<evidence type="ECO:0000313" key="3">
    <source>
        <dbReference type="Proteomes" id="UP001254759"/>
    </source>
</evidence>
<keyword evidence="3" id="KW-1185">Reference proteome</keyword>
<name>A0ABU1RQ48_9GAMM</name>
<reference evidence="2 3" key="1">
    <citation type="submission" date="2023-07" db="EMBL/GenBank/DDBJ databases">
        <title>Sorghum-associated microbial communities from plants grown in Nebraska, USA.</title>
        <authorList>
            <person name="Schachtman D."/>
        </authorList>
    </citation>
    <scope>NUCLEOTIDE SEQUENCE [LARGE SCALE GENOMIC DNA]</scope>
    <source>
        <strain evidence="2 3">BE107</strain>
    </source>
</reference>
<dbReference type="EMBL" id="JAVDTT010000001">
    <property type="protein sequence ID" value="MDR6840244.1"/>
    <property type="molecule type" value="Genomic_DNA"/>
</dbReference>
<keyword evidence="1" id="KW-0732">Signal</keyword>
<dbReference type="Proteomes" id="UP001254759">
    <property type="component" value="Unassembled WGS sequence"/>
</dbReference>
<dbReference type="Pfam" id="PF04314">
    <property type="entry name" value="PCuAC"/>
    <property type="match status" value="1"/>
</dbReference>
<comment type="caution">
    <text evidence="2">The sequence shown here is derived from an EMBL/GenBank/DDBJ whole genome shotgun (WGS) entry which is preliminary data.</text>
</comment>
<sequence>MDKRHHAKRELAKRVLAKWALMLLLATGALQASAKECAPAMKEGWVRLPPAAMPMMAGFGRIANPCPMPAVIVSASSPAFGEVSIHETRNVDGVNRMRELEQLRIAPDDSATLKPGGLHLMLMQPRAPLKEGSKVVVNFKLQDGREILAELVVRKPAP</sequence>
<dbReference type="InterPro" id="IPR007410">
    <property type="entry name" value="LpqE-like"/>
</dbReference>
<evidence type="ECO:0000313" key="2">
    <source>
        <dbReference type="EMBL" id="MDR6840244.1"/>
    </source>
</evidence>
<protein>
    <submittedName>
        <fullName evidence="2">Copper(I)-binding protein</fullName>
    </submittedName>
</protein>
<dbReference type="PANTHER" id="PTHR36302">
    <property type="entry name" value="BLR7088 PROTEIN"/>
    <property type="match status" value="1"/>
</dbReference>
<gene>
    <name evidence="2" type="ORF">J2W94_000508</name>
</gene>
<accession>A0ABU1RQ48</accession>
<dbReference type="SUPFAM" id="SSF110087">
    <property type="entry name" value="DR1885-like metal-binding protein"/>
    <property type="match status" value="1"/>
</dbReference>